<dbReference type="AlphaFoldDB" id="A0AAN6UI61"/>
<feature type="region of interest" description="Disordered" evidence="1">
    <location>
        <begin position="157"/>
        <end position="189"/>
    </location>
</feature>
<name>A0AAN6UI61_9PEZI</name>
<evidence type="ECO:0000313" key="2">
    <source>
        <dbReference type="EMBL" id="KAK4133204.1"/>
    </source>
</evidence>
<reference evidence="2" key="2">
    <citation type="submission" date="2023-05" db="EMBL/GenBank/DDBJ databases">
        <authorList>
            <consortium name="Lawrence Berkeley National Laboratory"/>
            <person name="Steindorff A."/>
            <person name="Hensen N."/>
            <person name="Bonometti L."/>
            <person name="Westerberg I."/>
            <person name="Brannstrom I.O."/>
            <person name="Guillou S."/>
            <person name="Cros-Aarteil S."/>
            <person name="Calhoun S."/>
            <person name="Haridas S."/>
            <person name="Kuo A."/>
            <person name="Mondo S."/>
            <person name="Pangilinan J."/>
            <person name="Riley R."/>
            <person name="Labutti K."/>
            <person name="Andreopoulos B."/>
            <person name="Lipzen A."/>
            <person name="Chen C."/>
            <person name="Yanf M."/>
            <person name="Daum C."/>
            <person name="Ng V."/>
            <person name="Clum A."/>
            <person name="Ohm R."/>
            <person name="Martin F."/>
            <person name="Silar P."/>
            <person name="Natvig D."/>
            <person name="Lalanne C."/>
            <person name="Gautier V."/>
            <person name="Ament-Velasquez S.L."/>
            <person name="Kruys A."/>
            <person name="Hutchinson M.I."/>
            <person name="Powell A.J."/>
            <person name="Barry K."/>
            <person name="Miller A.N."/>
            <person name="Grigoriev I.V."/>
            <person name="Debuchy R."/>
            <person name="Gladieux P."/>
            <person name="Thoren M.H."/>
            <person name="Johannesson H."/>
        </authorList>
    </citation>
    <scope>NUCLEOTIDE SEQUENCE</scope>
    <source>
        <strain evidence="2">CBS 123565</strain>
    </source>
</reference>
<protein>
    <submittedName>
        <fullName evidence="2">Uncharacterized protein</fullName>
    </submittedName>
</protein>
<dbReference type="EMBL" id="MU853413">
    <property type="protein sequence ID" value="KAK4133204.1"/>
    <property type="molecule type" value="Genomic_DNA"/>
</dbReference>
<proteinExistence type="predicted"/>
<evidence type="ECO:0000256" key="1">
    <source>
        <dbReference type="SAM" id="MobiDB-lite"/>
    </source>
</evidence>
<dbReference type="Proteomes" id="UP001304895">
    <property type="component" value="Unassembled WGS sequence"/>
</dbReference>
<feature type="compositionally biased region" description="Pro residues" evidence="1">
    <location>
        <begin position="164"/>
        <end position="175"/>
    </location>
</feature>
<comment type="caution">
    <text evidence="2">The sequence shown here is derived from an EMBL/GenBank/DDBJ whole genome shotgun (WGS) entry which is preliminary data.</text>
</comment>
<accession>A0AAN6UI61</accession>
<gene>
    <name evidence="2" type="ORF">BT67DRAFT_59180</name>
</gene>
<sequence>MPKHWVQLGPRSGAAAAGLWVQHRVECRRTVFGHPLANPSNPLTAVYRTTGIICQHDPDAGCRGLVGSRTRTPCCYCRLSCSRNNDIWELPLQAREGRGGSVLGSRADCSGGLRPALSPEAESTQVILPPRPALTPEVAAGHTGRRIAHAPDLARKLRHQQRPDPNPPLATPRPQVPAVHPPTRTGQPLSLAAADTAHPGLQPARQPRQRRLPVLSHLLANDKQAHPAPRAHPALIRTGQL</sequence>
<organism evidence="2 3">
    <name type="scientific">Trichocladium antarcticum</name>
    <dbReference type="NCBI Taxonomy" id="1450529"/>
    <lineage>
        <taxon>Eukaryota</taxon>
        <taxon>Fungi</taxon>
        <taxon>Dikarya</taxon>
        <taxon>Ascomycota</taxon>
        <taxon>Pezizomycotina</taxon>
        <taxon>Sordariomycetes</taxon>
        <taxon>Sordariomycetidae</taxon>
        <taxon>Sordariales</taxon>
        <taxon>Chaetomiaceae</taxon>
        <taxon>Trichocladium</taxon>
    </lineage>
</organism>
<reference evidence="2" key="1">
    <citation type="journal article" date="2023" name="Mol. Phylogenet. Evol.">
        <title>Genome-scale phylogeny and comparative genomics of the fungal order Sordariales.</title>
        <authorList>
            <person name="Hensen N."/>
            <person name="Bonometti L."/>
            <person name="Westerberg I."/>
            <person name="Brannstrom I.O."/>
            <person name="Guillou S."/>
            <person name="Cros-Aarteil S."/>
            <person name="Calhoun S."/>
            <person name="Haridas S."/>
            <person name="Kuo A."/>
            <person name="Mondo S."/>
            <person name="Pangilinan J."/>
            <person name="Riley R."/>
            <person name="LaButti K."/>
            <person name="Andreopoulos B."/>
            <person name="Lipzen A."/>
            <person name="Chen C."/>
            <person name="Yan M."/>
            <person name="Daum C."/>
            <person name="Ng V."/>
            <person name="Clum A."/>
            <person name="Steindorff A."/>
            <person name="Ohm R.A."/>
            <person name="Martin F."/>
            <person name="Silar P."/>
            <person name="Natvig D.O."/>
            <person name="Lalanne C."/>
            <person name="Gautier V."/>
            <person name="Ament-Velasquez S.L."/>
            <person name="Kruys A."/>
            <person name="Hutchinson M.I."/>
            <person name="Powell A.J."/>
            <person name="Barry K."/>
            <person name="Miller A.N."/>
            <person name="Grigoriev I.V."/>
            <person name="Debuchy R."/>
            <person name="Gladieux P."/>
            <person name="Hiltunen Thoren M."/>
            <person name="Johannesson H."/>
        </authorList>
    </citation>
    <scope>NUCLEOTIDE SEQUENCE</scope>
    <source>
        <strain evidence="2">CBS 123565</strain>
    </source>
</reference>
<evidence type="ECO:0000313" key="3">
    <source>
        <dbReference type="Proteomes" id="UP001304895"/>
    </source>
</evidence>
<keyword evidence="3" id="KW-1185">Reference proteome</keyword>